<keyword evidence="6" id="KW-0762">Sugar transport</keyword>
<evidence type="ECO:0000256" key="1">
    <source>
        <dbReference type="ARBA" id="ARBA00004196"/>
    </source>
</evidence>
<dbReference type="Proteomes" id="UP001240643">
    <property type="component" value="Unassembled WGS sequence"/>
</dbReference>
<accession>A0ABU0LZI5</accession>
<sequence length="448" mass="49512">MSYFSKRMAKLALGFGVPLSILAIALGIVGGTVTRSNAPIAVLLSSRNNPFFQQVANGIDIYAQKFGYQVQYFDSENSVERENAHIRSIIAAGFKMVLFNDVNEQSGVNAVKALNQANIPVIAVDHVLVPEELKAKENNQYQIDDNFKVIANIASDNFQAGEILAVYASQVLRIPYNTRSFTLYGIPGTASSDQRMRGFIREINDGRNRGHYGLAAVGFNLSYDNGFGFQADDNRSKANLGVQNNIQRYFTPSSPEFSPLLFATNDEAALGGIAALKSSGILAGSQTFADAGSNKTWVFGVDYTDDALVAIKNNEQSATVRQDTHLMGYMSMDIASYFLDPNLYGNKTAYGATQRYQNYDKTTFDYWLKRYPNRFSNDIDPSTTMQNGYYFKLNTSLTYWDLTNNDYKNVQQIKDDNGVSRLEDIGPAGTLSAADTPDQVSSTAWTFS</sequence>
<dbReference type="InterPro" id="IPR025997">
    <property type="entry name" value="SBP_2_dom"/>
</dbReference>
<protein>
    <submittedName>
        <fullName evidence="6">ABC-type sugar transport system substrate-binding protein</fullName>
    </submittedName>
</protein>
<dbReference type="EMBL" id="JAUSWO010000001">
    <property type="protein sequence ID" value="MDQ0514111.1"/>
    <property type="molecule type" value="Genomic_DNA"/>
</dbReference>
<dbReference type="SUPFAM" id="SSF53822">
    <property type="entry name" value="Periplasmic binding protein-like I"/>
    <property type="match status" value="1"/>
</dbReference>
<comment type="caution">
    <text evidence="6">The sequence shown here is derived from an EMBL/GenBank/DDBJ whole genome shotgun (WGS) entry which is preliminary data.</text>
</comment>
<dbReference type="PANTHER" id="PTHR46847">
    <property type="entry name" value="D-ALLOSE-BINDING PERIPLASMIC PROTEIN-RELATED"/>
    <property type="match status" value="1"/>
</dbReference>
<gene>
    <name evidence="6" type="ORF">J2Z62_000549</name>
</gene>
<comment type="similarity">
    <text evidence="2">Belongs to the bacterial solute-binding protein 2 family.</text>
</comment>
<evidence type="ECO:0000256" key="2">
    <source>
        <dbReference type="ARBA" id="ARBA00007639"/>
    </source>
</evidence>
<evidence type="ECO:0000313" key="7">
    <source>
        <dbReference type="Proteomes" id="UP001240643"/>
    </source>
</evidence>
<feature type="domain" description="Periplasmic binding protein" evidence="5">
    <location>
        <begin position="40"/>
        <end position="337"/>
    </location>
</feature>
<dbReference type="InterPro" id="IPR028082">
    <property type="entry name" value="Peripla_BP_I"/>
</dbReference>
<keyword evidence="7" id="KW-1185">Reference proteome</keyword>
<comment type="subcellular location">
    <subcellularLocation>
        <location evidence="1">Cell envelope</location>
    </subcellularLocation>
</comment>
<keyword evidence="6" id="KW-0813">Transport</keyword>
<dbReference type="Pfam" id="PF13407">
    <property type="entry name" value="Peripla_BP_4"/>
    <property type="match status" value="1"/>
</dbReference>
<organism evidence="6 7">
    <name type="scientific">Mycoplasmoides fastidiosum</name>
    <dbReference type="NCBI Taxonomy" id="92758"/>
    <lineage>
        <taxon>Bacteria</taxon>
        <taxon>Bacillati</taxon>
        <taxon>Mycoplasmatota</taxon>
        <taxon>Mycoplasmoidales</taxon>
        <taxon>Mycoplasmoidaceae</taxon>
        <taxon>Mycoplasmoides</taxon>
    </lineage>
</organism>
<proteinExistence type="inferred from homology"/>
<feature type="region of interest" description="Disordered" evidence="4">
    <location>
        <begin position="428"/>
        <end position="448"/>
    </location>
</feature>
<evidence type="ECO:0000259" key="5">
    <source>
        <dbReference type="Pfam" id="PF13407"/>
    </source>
</evidence>
<name>A0ABU0LZI5_9BACT</name>
<keyword evidence="3" id="KW-0732">Signal</keyword>
<dbReference type="Gene3D" id="3.40.50.2300">
    <property type="match status" value="2"/>
</dbReference>
<dbReference type="RefSeq" id="WP_256547200.1">
    <property type="nucleotide sequence ID" value="NZ_CP101809.1"/>
</dbReference>
<evidence type="ECO:0000256" key="3">
    <source>
        <dbReference type="ARBA" id="ARBA00022729"/>
    </source>
</evidence>
<feature type="compositionally biased region" description="Polar residues" evidence="4">
    <location>
        <begin position="438"/>
        <end position="448"/>
    </location>
</feature>
<evidence type="ECO:0000256" key="4">
    <source>
        <dbReference type="SAM" id="MobiDB-lite"/>
    </source>
</evidence>
<reference evidence="6" key="1">
    <citation type="submission" date="2023-07" db="EMBL/GenBank/DDBJ databases">
        <title>Genomic Encyclopedia of Type Strains, Phase IV (KMG-IV): sequencing the most valuable type-strain genomes for metagenomic binning, comparative biology and taxonomic classification.</title>
        <authorList>
            <person name="Goeker M."/>
        </authorList>
    </citation>
    <scope>NUCLEOTIDE SEQUENCE [LARGE SCALE GENOMIC DNA]</scope>
    <source>
        <strain evidence="6">DSM 21204</strain>
    </source>
</reference>
<evidence type="ECO:0000313" key="6">
    <source>
        <dbReference type="EMBL" id="MDQ0514111.1"/>
    </source>
</evidence>
<dbReference type="PANTHER" id="PTHR46847:SF1">
    <property type="entry name" value="D-ALLOSE-BINDING PERIPLASMIC PROTEIN-RELATED"/>
    <property type="match status" value="1"/>
</dbReference>